<dbReference type="Proteomes" id="UP000320371">
    <property type="component" value="Segment"/>
</dbReference>
<organism evidence="1 2">
    <name type="scientific">Vibrio phage Pontus</name>
    <dbReference type="NCBI Taxonomy" id="2590874"/>
    <lineage>
        <taxon>Viruses</taxon>
        <taxon>Duplodnaviria</taxon>
        <taxon>Heunggongvirae</taxon>
        <taxon>Uroviricota</taxon>
        <taxon>Caudoviricetes</taxon>
        <taxon>Demerecviridae</taxon>
        <taxon>Ermolyevavirinae</taxon>
        <taxon>Thalassavirus</taxon>
        <taxon>Thalassavirus pontus</taxon>
    </lineage>
</organism>
<sequence length="67" mass="7859">MNIIPELAEIPYKKDSVYVVFSATTHQQVGVLKNFIEENGVFHNYTRATMSLSRWKFYKEDVTNEDD</sequence>
<gene>
    <name evidence="1" type="ORF">PONTUS_76</name>
</gene>
<dbReference type="EMBL" id="MK907780">
    <property type="protein sequence ID" value="QDF14725.1"/>
    <property type="molecule type" value="Genomic_DNA"/>
</dbReference>
<reference evidence="1 2" key="1">
    <citation type="submission" date="2019-05" db="EMBL/GenBank/DDBJ databases">
        <authorList>
            <person name="Sutton N.W."/>
            <person name="Sebastian A.Z."/>
            <person name="Albert I.U."/>
            <person name="Broussard G.W."/>
        </authorList>
    </citation>
    <scope>NUCLEOTIDE SEQUENCE [LARGE SCALE GENOMIC DNA]</scope>
    <source>
        <strain evidence="1 2">Pontus</strain>
    </source>
</reference>
<proteinExistence type="predicted"/>
<evidence type="ECO:0000313" key="2">
    <source>
        <dbReference type="Proteomes" id="UP000320371"/>
    </source>
</evidence>
<name>A0A4Y6E9X0_9CAUD</name>
<accession>A0A4Y6E9X0</accession>
<protein>
    <submittedName>
        <fullName evidence="1">Uncharacterized protein</fullName>
    </submittedName>
</protein>
<keyword evidence="2" id="KW-1185">Reference proteome</keyword>
<evidence type="ECO:0000313" key="1">
    <source>
        <dbReference type="EMBL" id="QDF14725.1"/>
    </source>
</evidence>